<dbReference type="PANTHER" id="PTHR18921:SF2">
    <property type="entry name" value="THYROID RECEPTOR-INTERACTING PROTEIN 11"/>
    <property type="match status" value="1"/>
</dbReference>
<dbReference type="Gene3D" id="1.10.287.1490">
    <property type="match status" value="1"/>
</dbReference>
<dbReference type="GO" id="GO:0005794">
    <property type="term" value="C:Golgi apparatus"/>
    <property type="evidence" value="ECO:0007669"/>
    <property type="project" value="UniProtKB-SubCell"/>
</dbReference>
<dbReference type="Proteomes" id="UP000504636">
    <property type="component" value="Unplaced"/>
</dbReference>
<evidence type="ECO:0000256" key="1">
    <source>
        <dbReference type="ARBA" id="ARBA00004555"/>
    </source>
</evidence>
<gene>
    <name evidence="7 9" type="ORF">BDZ99DRAFT_366441</name>
</gene>
<dbReference type="Pfam" id="PF10375">
    <property type="entry name" value="GRAB"/>
    <property type="match status" value="1"/>
</dbReference>
<dbReference type="EMBL" id="MU003701">
    <property type="protein sequence ID" value="KAF2809494.1"/>
    <property type="molecule type" value="Genomic_DNA"/>
</dbReference>
<dbReference type="InterPro" id="IPR019459">
    <property type="entry name" value="GRAB"/>
</dbReference>
<feature type="compositionally biased region" description="Polar residues" evidence="5">
    <location>
        <begin position="113"/>
        <end position="123"/>
    </location>
</feature>
<feature type="domain" description="GRIP" evidence="6">
    <location>
        <begin position="437"/>
        <end position="488"/>
    </location>
</feature>
<feature type="compositionally biased region" description="Polar residues" evidence="5">
    <location>
        <begin position="83"/>
        <end position="106"/>
    </location>
</feature>
<keyword evidence="8" id="KW-1185">Reference proteome</keyword>
<feature type="compositionally biased region" description="Acidic residues" evidence="5">
    <location>
        <begin position="53"/>
        <end position="65"/>
    </location>
</feature>
<accession>A0A6A6YNA9</accession>
<feature type="region of interest" description="Disordered" evidence="5">
    <location>
        <begin position="1"/>
        <end position="137"/>
    </location>
</feature>
<feature type="coiled-coil region" evidence="4">
    <location>
        <begin position="296"/>
        <end position="380"/>
    </location>
</feature>
<feature type="region of interest" description="Disordered" evidence="5">
    <location>
        <begin position="544"/>
        <end position="565"/>
    </location>
</feature>
<evidence type="ECO:0000259" key="6">
    <source>
        <dbReference type="PROSITE" id="PS50913"/>
    </source>
</evidence>
<sequence>MSAPGSADPVENAHGTSKSKKKSKKKKGAGGGGGGAGAKVEESVNGNSVPETPEPEAQEEDEETETTSNATPNNHDHDPDSGPDTSSHTLTNGTTSPPPSGISNAVANALARSRQQSSTSPPTADTEARLEALAQERDSLRAEVTELRRGLESIQEKHEEEIGGLKEQLDESNEGRENAEEQYRNLLGKINGIKRSLEGRLQSDKESLEQARGQIEELESENRAMQEANLSLNSDINELRKEAETQASEIANLRSRASLSQQNWIKERDELIGREAFAREEFENAKQAMQDWEVLAMDERSLRESLSDRVTELEEQLSSQKEAYERASSERDTQSLTVDGLQRALQEVQNARKTERRELVEQAQSQLDDLRKQLQATETAADLSRTTLETTQKELERALPFEKEVKEKNLLIGKLRHEAVTLNDHLTKALRMLKKGKPEDNVDRQIVTNYLLHFLAIDRSDPKKFEALNLISALLKWTDEQREQAGLARPGASSLTGSLRIPLSPFRRTPSTPSLTTDTLLSANSSTSKETLAELWSNYLEQEAAQESVPGASSRRGSKAADLKT</sequence>
<reference evidence="7 9" key="1">
    <citation type="journal article" date="2020" name="Stud. Mycol.">
        <title>101 Dothideomycetes genomes: a test case for predicting lifestyles and emergence of pathogens.</title>
        <authorList>
            <person name="Haridas S."/>
            <person name="Albert R."/>
            <person name="Binder M."/>
            <person name="Bloem J."/>
            <person name="Labutti K."/>
            <person name="Salamov A."/>
            <person name="Andreopoulos B."/>
            <person name="Baker S."/>
            <person name="Barry K."/>
            <person name="Bills G."/>
            <person name="Bluhm B."/>
            <person name="Cannon C."/>
            <person name="Castanera R."/>
            <person name="Culley D."/>
            <person name="Daum C."/>
            <person name="Ezra D."/>
            <person name="Gonzalez J."/>
            <person name="Henrissat B."/>
            <person name="Kuo A."/>
            <person name="Liang C."/>
            <person name="Lipzen A."/>
            <person name="Lutzoni F."/>
            <person name="Magnuson J."/>
            <person name="Mondo S."/>
            <person name="Nolan M."/>
            <person name="Ohm R."/>
            <person name="Pangilinan J."/>
            <person name="Park H.-J."/>
            <person name="Ramirez L."/>
            <person name="Alfaro M."/>
            <person name="Sun H."/>
            <person name="Tritt A."/>
            <person name="Yoshinaga Y."/>
            <person name="Zwiers L.-H."/>
            <person name="Turgeon B."/>
            <person name="Goodwin S."/>
            <person name="Spatafora J."/>
            <person name="Crous P."/>
            <person name="Grigoriev I."/>
        </authorList>
    </citation>
    <scope>NUCLEOTIDE SEQUENCE</scope>
    <source>
        <strain evidence="7 9">CBS 304.34</strain>
    </source>
</reference>
<evidence type="ECO:0000313" key="8">
    <source>
        <dbReference type="Proteomes" id="UP000504636"/>
    </source>
</evidence>
<keyword evidence="2" id="KW-0333">Golgi apparatus</keyword>
<dbReference type="GO" id="GO:0007030">
    <property type="term" value="P:Golgi organization"/>
    <property type="evidence" value="ECO:0007669"/>
    <property type="project" value="TreeGrafter"/>
</dbReference>
<reference evidence="9" key="3">
    <citation type="submission" date="2025-04" db="UniProtKB">
        <authorList>
            <consortium name="RefSeq"/>
        </authorList>
    </citation>
    <scope>IDENTIFICATION</scope>
    <source>
        <strain evidence="9">CBS 304.34</strain>
    </source>
</reference>
<dbReference type="AlphaFoldDB" id="A0A6A6YNA9"/>
<proteinExistence type="predicted"/>
<organism evidence="7">
    <name type="scientific">Mytilinidion resinicola</name>
    <dbReference type="NCBI Taxonomy" id="574789"/>
    <lineage>
        <taxon>Eukaryota</taxon>
        <taxon>Fungi</taxon>
        <taxon>Dikarya</taxon>
        <taxon>Ascomycota</taxon>
        <taxon>Pezizomycotina</taxon>
        <taxon>Dothideomycetes</taxon>
        <taxon>Pleosporomycetidae</taxon>
        <taxon>Mytilinidiales</taxon>
        <taxon>Mytilinidiaceae</taxon>
        <taxon>Mytilinidion</taxon>
    </lineage>
</organism>
<name>A0A6A6YNA9_9PEZI</name>
<dbReference type="GO" id="GO:0031267">
    <property type="term" value="F:small GTPase binding"/>
    <property type="evidence" value="ECO:0007669"/>
    <property type="project" value="TreeGrafter"/>
</dbReference>
<evidence type="ECO:0000313" key="7">
    <source>
        <dbReference type="EMBL" id="KAF2809494.1"/>
    </source>
</evidence>
<feature type="compositionally biased region" description="Low complexity" evidence="5">
    <location>
        <begin position="502"/>
        <end position="522"/>
    </location>
</feature>
<feature type="non-terminal residue" evidence="7">
    <location>
        <position position="565"/>
    </location>
</feature>
<dbReference type="GeneID" id="54455645"/>
<reference evidence="9" key="2">
    <citation type="submission" date="2020-04" db="EMBL/GenBank/DDBJ databases">
        <authorList>
            <consortium name="NCBI Genome Project"/>
        </authorList>
    </citation>
    <scope>NUCLEOTIDE SEQUENCE</scope>
    <source>
        <strain evidence="9">CBS 304.34</strain>
    </source>
</reference>
<feature type="region of interest" description="Disordered" evidence="5">
    <location>
        <begin position="499"/>
        <end position="527"/>
    </location>
</feature>
<comment type="subcellular location">
    <subcellularLocation>
        <location evidence="1">Golgi apparatus</location>
    </subcellularLocation>
</comment>
<keyword evidence="3 4" id="KW-0175">Coiled coil</keyword>
<feature type="compositionally biased region" description="Basic residues" evidence="5">
    <location>
        <begin position="17"/>
        <end position="28"/>
    </location>
</feature>
<evidence type="ECO:0000256" key="5">
    <source>
        <dbReference type="SAM" id="MobiDB-lite"/>
    </source>
</evidence>
<feature type="region of interest" description="Disordered" evidence="5">
    <location>
        <begin position="151"/>
        <end position="179"/>
    </location>
</feature>
<evidence type="ECO:0000256" key="2">
    <source>
        <dbReference type="ARBA" id="ARBA00023034"/>
    </source>
</evidence>
<dbReference type="PROSITE" id="PS50913">
    <property type="entry name" value="GRIP"/>
    <property type="match status" value="1"/>
</dbReference>
<feature type="compositionally biased region" description="Basic and acidic residues" evidence="5">
    <location>
        <begin position="126"/>
        <end position="137"/>
    </location>
</feature>
<dbReference type="RefSeq" id="XP_033576458.1">
    <property type="nucleotide sequence ID" value="XM_033714752.1"/>
</dbReference>
<dbReference type="GO" id="GO:0006888">
    <property type="term" value="P:endoplasmic reticulum to Golgi vesicle-mediated transport"/>
    <property type="evidence" value="ECO:0007669"/>
    <property type="project" value="TreeGrafter"/>
</dbReference>
<evidence type="ECO:0000256" key="4">
    <source>
        <dbReference type="SAM" id="Coils"/>
    </source>
</evidence>
<evidence type="ECO:0000256" key="3">
    <source>
        <dbReference type="ARBA" id="ARBA00023054"/>
    </source>
</evidence>
<dbReference type="InterPro" id="IPR000237">
    <property type="entry name" value="GRIP_dom"/>
</dbReference>
<dbReference type="OrthoDB" id="425925at2759"/>
<dbReference type="PANTHER" id="PTHR18921">
    <property type="entry name" value="MYOSIN HEAVY CHAIN - RELATED"/>
    <property type="match status" value="1"/>
</dbReference>
<protein>
    <recommendedName>
        <fullName evidence="6">GRIP domain-containing protein</fullName>
    </recommendedName>
</protein>
<evidence type="ECO:0000313" key="9">
    <source>
        <dbReference type="RefSeq" id="XP_033576458.1"/>
    </source>
</evidence>